<dbReference type="InterPro" id="IPR036236">
    <property type="entry name" value="Znf_C2H2_sf"/>
</dbReference>
<dbReference type="SUPFAM" id="SSF57667">
    <property type="entry name" value="beta-beta-alpha zinc fingers"/>
    <property type="match status" value="5"/>
</dbReference>
<dbReference type="EMBL" id="LNIX01000018">
    <property type="protein sequence ID" value="OXA45160.1"/>
    <property type="molecule type" value="Genomic_DNA"/>
</dbReference>
<dbReference type="PROSITE" id="PS50157">
    <property type="entry name" value="ZINC_FINGER_C2H2_2"/>
    <property type="match status" value="6"/>
</dbReference>
<dbReference type="PROSITE" id="PS00028">
    <property type="entry name" value="ZINC_FINGER_C2H2_1"/>
    <property type="match status" value="6"/>
</dbReference>
<evidence type="ECO:0000259" key="8">
    <source>
        <dbReference type="PROSITE" id="PS50157"/>
    </source>
</evidence>
<evidence type="ECO:0000256" key="3">
    <source>
        <dbReference type="ARBA" id="ARBA00022737"/>
    </source>
</evidence>
<dbReference type="PANTHER" id="PTHR24379:SF121">
    <property type="entry name" value="C2H2-TYPE DOMAIN-CONTAINING PROTEIN"/>
    <property type="match status" value="1"/>
</dbReference>
<keyword evidence="4 7" id="KW-0863">Zinc-finger</keyword>
<gene>
    <name evidence="9" type="ORF">Fcan01_20160</name>
</gene>
<feature type="domain" description="C2H2-type" evidence="8">
    <location>
        <begin position="273"/>
        <end position="299"/>
    </location>
</feature>
<accession>A0A226DJ58</accession>
<dbReference type="Pfam" id="PF00096">
    <property type="entry name" value="zf-C2H2"/>
    <property type="match status" value="3"/>
</dbReference>
<dbReference type="PANTHER" id="PTHR24379">
    <property type="entry name" value="KRAB AND ZINC FINGER DOMAIN-CONTAINING"/>
    <property type="match status" value="1"/>
</dbReference>
<keyword evidence="2" id="KW-0479">Metal-binding</keyword>
<dbReference type="Pfam" id="PF13894">
    <property type="entry name" value="zf-C2H2_4"/>
    <property type="match status" value="1"/>
</dbReference>
<name>A0A226DJ58_FOLCA</name>
<keyword evidence="6" id="KW-0539">Nucleus</keyword>
<evidence type="ECO:0000256" key="5">
    <source>
        <dbReference type="ARBA" id="ARBA00022833"/>
    </source>
</evidence>
<feature type="domain" description="C2H2-type" evidence="8">
    <location>
        <begin position="184"/>
        <end position="212"/>
    </location>
</feature>
<keyword evidence="3" id="KW-0677">Repeat</keyword>
<evidence type="ECO:0000313" key="10">
    <source>
        <dbReference type="Proteomes" id="UP000198287"/>
    </source>
</evidence>
<dbReference type="Gene3D" id="3.30.160.60">
    <property type="entry name" value="Classic Zinc Finger"/>
    <property type="match status" value="5"/>
</dbReference>
<comment type="caution">
    <text evidence="9">The sequence shown here is derived from an EMBL/GenBank/DDBJ whole genome shotgun (WGS) entry which is preliminary data.</text>
</comment>
<organism evidence="9 10">
    <name type="scientific">Folsomia candida</name>
    <name type="common">Springtail</name>
    <dbReference type="NCBI Taxonomy" id="158441"/>
    <lineage>
        <taxon>Eukaryota</taxon>
        <taxon>Metazoa</taxon>
        <taxon>Ecdysozoa</taxon>
        <taxon>Arthropoda</taxon>
        <taxon>Hexapoda</taxon>
        <taxon>Collembola</taxon>
        <taxon>Entomobryomorpha</taxon>
        <taxon>Isotomoidea</taxon>
        <taxon>Isotomidae</taxon>
        <taxon>Proisotominae</taxon>
        <taxon>Folsomia</taxon>
    </lineage>
</organism>
<dbReference type="OMA" id="ANETYEM"/>
<evidence type="ECO:0000256" key="7">
    <source>
        <dbReference type="PROSITE-ProRule" id="PRU00042"/>
    </source>
</evidence>
<feature type="domain" description="C2H2-type" evidence="8">
    <location>
        <begin position="153"/>
        <end position="180"/>
    </location>
</feature>
<dbReference type="SMART" id="SM00355">
    <property type="entry name" value="ZnF_C2H2"/>
    <property type="match status" value="9"/>
</dbReference>
<dbReference type="FunFam" id="3.30.160.60:FF:000145">
    <property type="entry name" value="Zinc finger protein 574"/>
    <property type="match status" value="1"/>
</dbReference>
<proteinExistence type="predicted"/>
<reference evidence="9 10" key="1">
    <citation type="submission" date="2015-12" db="EMBL/GenBank/DDBJ databases">
        <title>The genome of Folsomia candida.</title>
        <authorList>
            <person name="Faddeeva A."/>
            <person name="Derks M.F."/>
            <person name="Anvar Y."/>
            <person name="Smit S."/>
            <person name="Van Straalen N."/>
            <person name="Roelofs D."/>
        </authorList>
    </citation>
    <scope>NUCLEOTIDE SEQUENCE [LARGE SCALE GENOMIC DNA]</scope>
    <source>
        <strain evidence="9 10">VU population</strain>
        <tissue evidence="9">Whole body</tissue>
    </source>
</reference>
<evidence type="ECO:0000256" key="4">
    <source>
        <dbReference type="ARBA" id="ARBA00022771"/>
    </source>
</evidence>
<evidence type="ECO:0000256" key="2">
    <source>
        <dbReference type="ARBA" id="ARBA00022723"/>
    </source>
</evidence>
<keyword evidence="10" id="KW-1185">Reference proteome</keyword>
<dbReference type="GO" id="GO:0005634">
    <property type="term" value="C:nucleus"/>
    <property type="evidence" value="ECO:0007669"/>
    <property type="project" value="UniProtKB-SubCell"/>
</dbReference>
<evidence type="ECO:0000256" key="1">
    <source>
        <dbReference type="ARBA" id="ARBA00004123"/>
    </source>
</evidence>
<feature type="domain" description="C2H2-type" evidence="8">
    <location>
        <begin position="62"/>
        <end position="90"/>
    </location>
</feature>
<keyword evidence="5" id="KW-0862">Zinc</keyword>
<evidence type="ECO:0000313" key="9">
    <source>
        <dbReference type="EMBL" id="OXA45160.1"/>
    </source>
</evidence>
<evidence type="ECO:0000256" key="6">
    <source>
        <dbReference type="ARBA" id="ARBA00023242"/>
    </source>
</evidence>
<dbReference type="OrthoDB" id="6077919at2759"/>
<feature type="domain" description="C2H2-type" evidence="8">
    <location>
        <begin position="125"/>
        <end position="152"/>
    </location>
</feature>
<dbReference type="InterPro" id="IPR013087">
    <property type="entry name" value="Znf_C2H2_type"/>
</dbReference>
<dbReference type="FunFam" id="3.30.160.60:FF:002460">
    <property type="entry name" value="Zgc:174574"/>
    <property type="match status" value="1"/>
</dbReference>
<dbReference type="Proteomes" id="UP000198287">
    <property type="component" value="Unassembled WGS sequence"/>
</dbReference>
<sequence>MSSQTAKFTQDNAKNLEARFGIKIISNSEIPVQSPDVCSKILKTPYMLSRHVALMHTNRIRPACNICNKTLSNQKNLRNHIDFVHNKKEQPRFPCGFPGCEITYLYKSDVLKHVRAEHAENPVRYPCTLCGKDFKTRTDLGQHIYTHTTEKPFKCATCGKSFAFRKVLRNHKRTHIQKSSRETLKCQLCLQTFLTRNGLQGHDLVIHQNRRNYRCTFCDKSFGGATDLKRHVEVKHNTDKDVKIYACDKCEYKSHLKRYLAKHMGRHNIENRIDCYFCAKQFVRFQELVQHSRVHTLEK</sequence>
<comment type="subcellular location">
    <subcellularLocation>
        <location evidence="1">Nucleus</location>
    </subcellularLocation>
</comment>
<protein>
    <submittedName>
        <fullName evidence="9">Zinc finger protein Xfin</fullName>
    </submittedName>
</protein>
<dbReference type="GO" id="GO:0008270">
    <property type="term" value="F:zinc ion binding"/>
    <property type="evidence" value="ECO:0007669"/>
    <property type="project" value="UniProtKB-KW"/>
</dbReference>
<dbReference type="AlphaFoldDB" id="A0A226DJ58"/>
<feature type="domain" description="C2H2-type" evidence="8">
    <location>
        <begin position="213"/>
        <end position="241"/>
    </location>
</feature>